<accession>A0AAE8LXC8</accession>
<evidence type="ECO:0000313" key="2">
    <source>
        <dbReference type="EMBL" id="SPJ70282.1"/>
    </source>
</evidence>
<organism evidence="2 3">
    <name type="scientific">Fusarium torulosum</name>
    <dbReference type="NCBI Taxonomy" id="33205"/>
    <lineage>
        <taxon>Eukaryota</taxon>
        <taxon>Fungi</taxon>
        <taxon>Dikarya</taxon>
        <taxon>Ascomycota</taxon>
        <taxon>Pezizomycotina</taxon>
        <taxon>Sordariomycetes</taxon>
        <taxon>Hypocreomycetidae</taxon>
        <taxon>Hypocreales</taxon>
        <taxon>Nectriaceae</taxon>
        <taxon>Fusarium</taxon>
    </lineage>
</organism>
<proteinExistence type="predicted"/>
<evidence type="ECO:0008006" key="4">
    <source>
        <dbReference type="Google" id="ProtNLM"/>
    </source>
</evidence>
<evidence type="ECO:0000256" key="1">
    <source>
        <dbReference type="SAM" id="Phobius"/>
    </source>
</evidence>
<reference evidence="2" key="1">
    <citation type="submission" date="2018-03" db="EMBL/GenBank/DDBJ databases">
        <authorList>
            <person name="Guldener U."/>
        </authorList>
    </citation>
    <scope>NUCLEOTIDE SEQUENCE</scope>
</reference>
<name>A0AAE8LXC8_9HYPO</name>
<dbReference type="EMBL" id="ONZP01000002">
    <property type="protein sequence ID" value="SPJ70282.1"/>
    <property type="molecule type" value="Genomic_DNA"/>
</dbReference>
<dbReference type="Proteomes" id="UP001187734">
    <property type="component" value="Unassembled WGS sequence"/>
</dbReference>
<keyword evidence="1" id="KW-1133">Transmembrane helix</keyword>
<dbReference type="AlphaFoldDB" id="A0AAE8LXC8"/>
<keyword evidence="1" id="KW-0812">Transmembrane</keyword>
<comment type="caution">
    <text evidence="2">The sequence shown here is derived from an EMBL/GenBank/DDBJ whole genome shotgun (WGS) entry which is preliminary data.</text>
</comment>
<keyword evidence="3" id="KW-1185">Reference proteome</keyword>
<feature type="transmembrane region" description="Helical" evidence="1">
    <location>
        <begin position="473"/>
        <end position="491"/>
    </location>
</feature>
<sequence length="767" mass="86759">MQQRFSSAGASPGCIWEITARQCLSRGPRRRWLVVVAQSGQPSRDVILEDPAPRENYAGHDAFLLSPEATNHPRTVNDNDRQLRVQVYCESLGSQLGVQNTTGLLKIYVCETVHDANEAVHDADNCSIHSLLWELLEHDAYTQSYRNRFEVRITRIFTSVGSTALPVGLRYPERPVRALLVVSRSWQLAPANAGTRYADIPPRLVHHTLCQLTSFLAKEGRSHRFKIHVVRPGGMNELKRHLECARHSNVFVDSSHPPPAARQAKLIYQPLNSTNRKPELLFALPYGGKRFDLSSKDGRLDFSSSAFEFVEAEPLAELLQQHGITVVALNACQSAYMQEGQISNLCHTLLKHRVNAVTAMAFSGRGATASLYYQGFYSSLIIANESYSSASASGRAYLRKNDDGPLGEEELEPSTLLVTIRRKSTDNDELEHGNSPVLRKRDTLHTIAYFILFLFFIWALILHMKADVTVEGLLAFVVGPLAVVCLFIHKIEPEINLPDLSQSKDKFLKLLHLQTAEKFLKLFHLQSADRFLELLHLRAAAKFLKLLHLQSADRFLKYLHSQSADKFLKLLRSQSADSSGLGIGMMVLEDILATEDYIFIQLESSPMSERQLSDLQYVVETWKTTEFIHDVSFVESERLFTFGWYYKDYLERKLSNLFSHRPWATSNSGLARSPEHSSESRGQHSRSSILIFTDFDCIFDEERTPEERNMALACVSRLVGRLSRTQFLHLIFIGNADVPWEKGDINPRTHVWVQGPKLLARGDLGMV</sequence>
<evidence type="ECO:0000313" key="3">
    <source>
        <dbReference type="Proteomes" id="UP001187734"/>
    </source>
</evidence>
<protein>
    <recommendedName>
        <fullName evidence="4">CHAT domain-containing protein</fullName>
    </recommendedName>
</protein>
<keyword evidence="1" id="KW-0472">Membrane</keyword>
<feature type="transmembrane region" description="Helical" evidence="1">
    <location>
        <begin position="444"/>
        <end position="461"/>
    </location>
</feature>
<gene>
    <name evidence="2" type="ORF">FTOL_00010</name>
</gene>